<gene>
    <name evidence="1" type="ORF">Tfer_0900</name>
</gene>
<organism evidence="1 2">
    <name type="scientific">Thermincola ferriacetica</name>
    <dbReference type="NCBI Taxonomy" id="281456"/>
    <lineage>
        <taxon>Bacteria</taxon>
        <taxon>Bacillati</taxon>
        <taxon>Bacillota</taxon>
        <taxon>Clostridia</taxon>
        <taxon>Eubacteriales</taxon>
        <taxon>Thermincolaceae</taxon>
        <taxon>Thermincola</taxon>
    </lineage>
</organism>
<protein>
    <submittedName>
        <fullName evidence="1">Uncharacterized protein</fullName>
    </submittedName>
</protein>
<sequence>MIDAGRLNEILSMHKAMSGDQVKRLFWTAGSRRADRALKKIAEEADRLIVARDYTPHGFPAVMYMPRNFCINPPMAKKLVMANELWFRYWERYGWDVKFVGFLYRDVTAWIRDLNGVIHQVIAVLTGERLPRIPVEAERVVYITEGPLPEGVRDTERVKYLTLDRVQNGTIDWI</sequence>
<dbReference type="AlphaFoldDB" id="A0A0L6W481"/>
<reference evidence="2" key="1">
    <citation type="submission" date="2015-07" db="EMBL/GenBank/DDBJ databases">
        <title>Complete Genome of Thermincola ferriacetica strain Z-0001T.</title>
        <authorList>
            <person name="Lusk B."/>
            <person name="Badalamenti J.P."/>
            <person name="Parameswaran P."/>
            <person name="Bond D.R."/>
            <person name="Torres C.I."/>
        </authorList>
    </citation>
    <scope>NUCLEOTIDE SEQUENCE [LARGE SCALE GENOMIC DNA]</scope>
    <source>
        <strain evidence="2">Z-0001</strain>
    </source>
</reference>
<dbReference type="EMBL" id="LGTE01000004">
    <property type="protein sequence ID" value="KNZ70340.1"/>
    <property type="molecule type" value="Genomic_DNA"/>
</dbReference>
<accession>A0A0L6W481</accession>
<dbReference type="RefSeq" id="WP_052217051.1">
    <property type="nucleotide sequence ID" value="NZ_LGTE01000004.1"/>
</dbReference>
<name>A0A0L6W481_9FIRM</name>
<proteinExistence type="predicted"/>
<comment type="caution">
    <text evidence="1">The sequence shown here is derived from an EMBL/GenBank/DDBJ whole genome shotgun (WGS) entry which is preliminary data.</text>
</comment>
<evidence type="ECO:0000313" key="2">
    <source>
        <dbReference type="Proteomes" id="UP000037175"/>
    </source>
</evidence>
<evidence type="ECO:0000313" key="1">
    <source>
        <dbReference type="EMBL" id="KNZ70340.1"/>
    </source>
</evidence>
<dbReference type="Proteomes" id="UP000037175">
    <property type="component" value="Unassembled WGS sequence"/>
</dbReference>
<keyword evidence="2" id="KW-1185">Reference proteome</keyword>